<reference evidence="5 6" key="1">
    <citation type="submission" date="2019-09" db="EMBL/GenBank/DDBJ databases">
        <title>Arthrobacter zafarii sp. nov., a moderately thermotolerant and halotolerant actinobacterium isolated from Cholistan desert soil of Pakistan.</title>
        <authorList>
            <person name="Amin A."/>
            <person name="Ahmed I."/>
            <person name="Khalid N."/>
            <person name="Schumann P."/>
            <person name="Busse H.J."/>
            <person name="Khan I.U."/>
            <person name="Li S."/>
            <person name="Li W.J."/>
        </authorList>
    </citation>
    <scope>NUCLEOTIDE SEQUENCE [LARGE SCALE GENOMIC DNA]</scope>
    <source>
        <strain evidence="5 6">NCCP-1664</strain>
    </source>
</reference>
<keyword evidence="2" id="KW-0547">Nucleotide-binding</keyword>
<gene>
    <name evidence="5" type="ORF">NCCP1664_14190</name>
</gene>
<accession>A0A5A7NS37</accession>
<dbReference type="GO" id="GO:0005524">
    <property type="term" value="F:ATP binding"/>
    <property type="evidence" value="ECO:0007669"/>
    <property type="project" value="UniProtKB-KW"/>
</dbReference>
<evidence type="ECO:0000256" key="1">
    <source>
        <dbReference type="ARBA" id="ARBA00008791"/>
    </source>
</evidence>
<name>A0A5A7NS37_9MICC</name>
<feature type="domain" description="UspA" evidence="4">
    <location>
        <begin position="3"/>
        <end position="140"/>
    </location>
</feature>
<dbReference type="AlphaFoldDB" id="A0A5A7NS37"/>
<dbReference type="OrthoDB" id="3427787at2"/>
<dbReference type="EMBL" id="BKDJ01000006">
    <property type="protein sequence ID" value="GER22922.1"/>
    <property type="molecule type" value="Genomic_DNA"/>
</dbReference>
<dbReference type="Proteomes" id="UP000325307">
    <property type="component" value="Unassembled WGS sequence"/>
</dbReference>
<protein>
    <submittedName>
        <fullName evidence="5">Universal stress protein</fullName>
    </submittedName>
</protein>
<evidence type="ECO:0000313" key="6">
    <source>
        <dbReference type="Proteomes" id="UP000325307"/>
    </source>
</evidence>
<sequence>MAGIVLVGVDGSDTAQKAAQRAASIAQGLGVGLAVVTAHATDNTEVVRIGRDTWVMDDAEQALKLAEHSAELLRQDYPGLEITPVAALGKPQDALVEEAERSGAQMIVVGNVGMKGLGRLLGSVATSVAHHAPCDVLIAKTS</sequence>
<dbReference type="PRINTS" id="PR01438">
    <property type="entry name" value="UNVRSLSTRESS"/>
</dbReference>
<dbReference type="SUPFAM" id="SSF52402">
    <property type="entry name" value="Adenine nucleotide alpha hydrolases-like"/>
    <property type="match status" value="1"/>
</dbReference>
<dbReference type="InterPro" id="IPR014729">
    <property type="entry name" value="Rossmann-like_a/b/a_fold"/>
</dbReference>
<organism evidence="5 6">
    <name type="scientific">Zafaria cholistanensis</name>
    <dbReference type="NCBI Taxonomy" id="1682741"/>
    <lineage>
        <taxon>Bacteria</taxon>
        <taxon>Bacillati</taxon>
        <taxon>Actinomycetota</taxon>
        <taxon>Actinomycetes</taxon>
        <taxon>Micrococcales</taxon>
        <taxon>Micrococcaceae</taxon>
        <taxon>Zafaria</taxon>
    </lineage>
</organism>
<evidence type="ECO:0000256" key="2">
    <source>
        <dbReference type="ARBA" id="ARBA00022741"/>
    </source>
</evidence>
<dbReference type="InterPro" id="IPR006015">
    <property type="entry name" value="Universal_stress_UspA"/>
</dbReference>
<dbReference type="CDD" id="cd00293">
    <property type="entry name" value="USP-like"/>
    <property type="match status" value="1"/>
</dbReference>
<keyword evidence="6" id="KW-1185">Reference proteome</keyword>
<evidence type="ECO:0000313" key="5">
    <source>
        <dbReference type="EMBL" id="GER22922.1"/>
    </source>
</evidence>
<evidence type="ECO:0000259" key="4">
    <source>
        <dbReference type="Pfam" id="PF00582"/>
    </source>
</evidence>
<dbReference type="RefSeq" id="WP_149956550.1">
    <property type="nucleotide sequence ID" value="NZ_BKDJ01000006.1"/>
</dbReference>
<dbReference type="InterPro" id="IPR006016">
    <property type="entry name" value="UspA"/>
</dbReference>
<comment type="similarity">
    <text evidence="1">Belongs to the universal stress protein A family.</text>
</comment>
<proteinExistence type="inferred from homology"/>
<evidence type="ECO:0000256" key="3">
    <source>
        <dbReference type="ARBA" id="ARBA00022840"/>
    </source>
</evidence>
<dbReference type="Gene3D" id="3.40.50.620">
    <property type="entry name" value="HUPs"/>
    <property type="match status" value="1"/>
</dbReference>
<dbReference type="PANTHER" id="PTHR46268">
    <property type="entry name" value="STRESS RESPONSE PROTEIN NHAX"/>
    <property type="match status" value="1"/>
</dbReference>
<dbReference type="PANTHER" id="PTHR46268:SF27">
    <property type="entry name" value="UNIVERSAL STRESS PROTEIN RV2623"/>
    <property type="match status" value="1"/>
</dbReference>
<comment type="caution">
    <text evidence="5">The sequence shown here is derived from an EMBL/GenBank/DDBJ whole genome shotgun (WGS) entry which is preliminary data.</text>
</comment>
<dbReference type="Pfam" id="PF00582">
    <property type="entry name" value="Usp"/>
    <property type="match status" value="1"/>
</dbReference>
<keyword evidence="3" id="KW-0067">ATP-binding</keyword>